<keyword evidence="3" id="KW-0964">Secreted</keyword>
<evidence type="ECO:0008006" key="8">
    <source>
        <dbReference type="Google" id="ProtNLM"/>
    </source>
</evidence>
<dbReference type="PANTHER" id="PTHR15040:SF1">
    <property type="entry name" value="DERMATOPONTIN-LIKE ISOFORM X1"/>
    <property type="match status" value="1"/>
</dbReference>
<evidence type="ECO:0000313" key="6">
    <source>
        <dbReference type="EMBL" id="RUS82396.1"/>
    </source>
</evidence>
<comment type="subcellular location">
    <subcellularLocation>
        <location evidence="1">Secreted</location>
    </subcellularLocation>
</comment>
<evidence type="ECO:0000256" key="4">
    <source>
        <dbReference type="ARBA" id="ARBA00023157"/>
    </source>
</evidence>
<feature type="signal peptide" evidence="5">
    <location>
        <begin position="1"/>
        <end position="29"/>
    </location>
</feature>
<evidence type="ECO:0000313" key="7">
    <source>
        <dbReference type="Proteomes" id="UP000271974"/>
    </source>
</evidence>
<protein>
    <recommendedName>
        <fullName evidence="8">Dermatopontin</fullName>
    </recommendedName>
</protein>
<dbReference type="GO" id="GO:0031012">
    <property type="term" value="C:extracellular matrix"/>
    <property type="evidence" value="ECO:0007669"/>
    <property type="project" value="TreeGrafter"/>
</dbReference>
<comment type="caution">
    <text evidence="6">The sequence shown here is derived from an EMBL/GenBank/DDBJ whole genome shotgun (WGS) entry which is preliminary data.</text>
</comment>
<evidence type="ECO:0000256" key="3">
    <source>
        <dbReference type="ARBA" id="ARBA00022525"/>
    </source>
</evidence>
<dbReference type="GO" id="GO:0030199">
    <property type="term" value="P:collagen fibril organization"/>
    <property type="evidence" value="ECO:0007669"/>
    <property type="project" value="TreeGrafter"/>
</dbReference>
<comment type="similarity">
    <text evidence="2">Belongs to the dermatopontin family.</text>
</comment>
<keyword evidence="4" id="KW-1015">Disulfide bond</keyword>
<evidence type="ECO:0000256" key="2">
    <source>
        <dbReference type="ARBA" id="ARBA00008712"/>
    </source>
</evidence>
<keyword evidence="7" id="KW-1185">Reference proteome</keyword>
<accession>A0A3S0ZP19</accession>
<name>A0A3S0ZP19_ELYCH</name>
<proteinExistence type="inferred from homology"/>
<evidence type="ECO:0000256" key="5">
    <source>
        <dbReference type="SAM" id="SignalP"/>
    </source>
</evidence>
<feature type="chain" id="PRO_5018784076" description="Dermatopontin" evidence="5">
    <location>
        <begin position="30"/>
        <end position="187"/>
    </location>
</feature>
<dbReference type="AlphaFoldDB" id="A0A3S0ZP19"/>
<dbReference type="Proteomes" id="UP000271974">
    <property type="component" value="Unassembled WGS sequence"/>
</dbReference>
<dbReference type="PANTHER" id="PTHR15040">
    <property type="entry name" value="DERMATOPONTIN-RELATED"/>
    <property type="match status" value="1"/>
</dbReference>
<sequence length="187" mass="21131">MSLGVPLPVPMHALAVALALTAVLATAEGSYVNNWQGPFQFRCPSNQVLSSFYSIFSGAFLDRRWMFACRPAPLSARPTTCQWSETVSSRVMSHVCAENQVLVGVRGEYDTQTNDRGLRFECCEDADFTVSACQWTDYRNVWEGVLDYTVPASMVVVGTSSLYSEQLEDRRHRFRICSYERRTETEN</sequence>
<dbReference type="Pfam" id="PF14704">
    <property type="entry name" value="DERM"/>
    <property type="match status" value="1"/>
</dbReference>
<dbReference type="GO" id="GO:0005615">
    <property type="term" value="C:extracellular space"/>
    <property type="evidence" value="ECO:0007669"/>
    <property type="project" value="TreeGrafter"/>
</dbReference>
<dbReference type="OrthoDB" id="5975249at2759"/>
<keyword evidence="5" id="KW-0732">Signal</keyword>
<gene>
    <name evidence="6" type="ORF">EGW08_009848</name>
</gene>
<organism evidence="6 7">
    <name type="scientific">Elysia chlorotica</name>
    <name type="common">Eastern emerald elysia</name>
    <name type="synonym">Sea slug</name>
    <dbReference type="NCBI Taxonomy" id="188477"/>
    <lineage>
        <taxon>Eukaryota</taxon>
        <taxon>Metazoa</taxon>
        <taxon>Spiralia</taxon>
        <taxon>Lophotrochozoa</taxon>
        <taxon>Mollusca</taxon>
        <taxon>Gastropoda</taxon>
        <taxon>Heterobranchia</taxon>
        <taxon>Euthyneura</taxon>
        <taxon>Panpulmonata</taxon>
        <taxon>Sacoglossa</taxon>
        <taxon>Placobranchoidea</taxon>
        <taxon>Plakobranchidae</taxon>
        <taxon>Elysia</taxon>
    </lineage>
</organism>
<evidence type="ECO:0000256" key="1">
    <source>
        <dbReference type="ARBA" id="ARBA00004613"/>
    </source>
</evidence>
<dbReference type="EMBL" id="RQTK01000288">
    <property type="protein sequence ID" value="RUS82396.1"/>
    <property type="molecule type" value="Genomic_DNA"/>
</dbReference>
<reference evidence="6 7" key="1">
    <citation type="submission" date="2019-01" db="EMBL/GenBank/DDBJ databases">
        <title>A draft genome assembly of the solar-powered sea slug Elysia chlorotica.</title>
        <authorList>
            <person name="Cai H."/>
            <person name="Li Q."/>
            <person name="Fang X."/>
            <person name="Li J."/>
            <person name="Curtis N.E."/>
            <person name="Altenburger A."/>
            <person name="Shibata T."/>
            <person name="Feng M."/>
            <person name="Maeda T."/>
            <person name="Schwartz J.A."/>
            <person name="Shigenobu S."/>
            <person name="Lundholm N."/>
            <person name="Nishiyama T."/>
            <person name="Yang H."/>
            <person name="Hasebe M."/>
            <person name="Li S."/>
            <person name="Pierce S.K."/>
            <person name="Wang J."/>
        </authorList>
    </citation>
    <scope>NUCLEOTIDE SEQUENCE [LARGE SCALE GENOMIC DNA]</scope>
    <source>
        <strain evidence="6">EC2010</strain>
        <tissue evidence="6">Whole organism of an adult</tissue>
    </source>
</reference>
<dbReference type="InterPro" id="IPR026645">
    <property type="entry name" value="Dermatopontin"/>
</dbReference>